<keyword evidence="2" id="KW-1185">Reference proteome</keyword>
<evidence type="ECO:0000313" key="2">
    <source>
        <dbReference type="Proteomes" id="UP000324832"/>
    </source>
</evidence>
<accession>A0A5E4PQ26</accession>
<proteinExistence type="predicted"/>
<gene>
    <name evidence="1" type="ORF">LSINAPIS_LOCUS1619</name>
</gene>
<dbReference type="EMBL" id="FZQP02000260">
    <property type="protein sequence ID" value="VVC88188.1"/>
    <property type="molecule type" value="Genomic_DNA"/>
</dbReference>
<reference evidence="1 2" key="1">
    <citation type="submission" date="2017-07" db="EMBL/GenBank/DDBJ databases">
        <authorList>
            <person name="Talla V."/>
            <person name="Backstrom N."/>
        </authorList>
    </citation>
    <scope>NUCLEOTIDE SEQUENCE [LARGE SCALE GENOMIC DNA]</scope>
</reference>
<dbReference type="Proteomes" id="UP000324832">
    <property type="component" value="Unassembled WGS sequence"/>
</dbReference>
<dbReference type="AlphaFoldDB" id="A0A5E4PQ26"/>
<organism evidence="1 2">
    <name type="scientific">Leptidea sinapis</name>
    <dbReference type="NCBI Taxonomy" id="189913"/>
    <lineage>
        <taxon>Eukaryota</taxon>
        <taxon>Metazoa</taxon>
        <taxon>Ecdysozoa</taxon>
        <taxon>Arthropoda</taxon>
        <taxon>Hexapoda</taxon>
        <taxon>Insecta</taxon>
        <taxon>Pterygota</taxon>
        <taxon>Neoptera</taxon>
        <taxon>Endopterygota</taxon>
        <taxon>Lepidoptera</taxon>
        <taxon>Glossata</taxon>
        <taxon>Ditrysia</taxon>
        <taxon>Papilionoidea</taxon>
        <taxon>Pieridae</taxon>
        <taxon>Dismorphiinae</taxon>
        <taxon>Leptidea</taxon>
    </lineage>
</organism>
<protein>
    <submittedName>
        <fullName evidence="1">Uncharacterized protein</fullName>
    </submittedName>
</protein>
<evidence type="ECO:0000313" key="1">
    <source>
        <dbReference type="EMBL" id="VVC88188.1"/>
    </source>
</evidence>
<name>A0A5E4PQ26_9NEOP</name>
<sequence length="113" mass="12630">MPPSRCSTCSWMRTDFDLTASRMWLLPASRLQSLCQASGVSLCGRTFRQVEWTVGSHARWRLLAPTPASFAALLAPQLLRGDDPGPRPYPARLRRDAARLLHDYLDLTLSGDC</sequence>